<dbReference type="GO" id="GO:0005737">
    <property type="term" value="C:cytoplasm"/>
    <property type="evidence" value="ECO:0007669"/>
    <property type="project" value="UniProtKB-ARBA"/>
</dbReference>
<evidence type="ECO:0000313" key="16">
    <source>
        <dbReference type="Proteomes" id="UP000316609"/>
    </source>
</evidence>
<dbReference type="InterPro" id="IPR036225">
    <property type="entry name" value="SRP/SRP_N"/>
</dbReference>
<dbReference type="SMART" id="SM00963">
    <property type="entry name" value="SRP54_N"/>
    <property type="match status" value="1"/>
</dbReference>
<evidence type="ECO:0000256" key="3">
    <source>
        <dbReference type="ARBA" id="ARBA00022475"/>
    </source>
</evidence>
<keyword evidence="8" id="KW-0472">Membrane</keyword>
<dbReference type="Gene3D" id="1.20.120.140">
    <property type="entry name" value="Signal recognition particle SRP54, nucleotide-binding domain"/>
    <property type="match status" value="1"/>
</dbReference>
<dbReference type="InterPro" id="IPR013822">
    <property type="entry name" value="Signal_recog_particl_SRP54_hlx"/>
</dbReference>
<dbReference type="GO" id="GO:0005047">
    <property type="term" value="F:signal recognition particle binding"/>
    <property type="evidence" value="ECO:0007669"/>
    <property type="project" value="TreeGrafter"/>
</dbReference>
<evidence type="ECO:0000256" key="2">
    <source>
        <dbReference type="ARBA" id="ARBA00008531"/>
    </source>
</evidence>
<dbReference type="GO" id="GO:0005525">
    <property type="term" value="F:GTP binding"/>
    <property type="evidence" value="ECO:0007669"/>
    <property type="project" value="UniProtKB-KW"/>
</dbReference>
<protein>
    <submittedName>
        <fullName evidence="15">Signal recognition particle-docking protein FtsY</fullName>
    </submittedName>
</protein>
<keyword evidence="3" id="KW-1003">Cell membrane</keyword>
<dbReference type="InterPro" id="IPR003593">
    <property type="entry name" value="AAA+_ATPase"/>
</dbReference>
<dbReference type="SMART" id="SM00962">
    <property type="entry name" value="SRP54"/>
    <property type="match status" value="1"/>
</dbReference>
<feature type="compositionally biased region" description="Basic residues" evidence="11">
    <location>
        <begin position="1"/>
        <end position="14"/>
    </location>
</feature>
<keyword evidence="5" id="KW-0547">Nucleotide-binding</keyword>
<keyword evidence="9" id="KW-0675">Receptor</keyword>
<dbReference type="GO" id="GO:0005886">
    <property type="term" value="C:plasma membrane"/>
    <property type="evidence" value="ECO:0007669"/>
    <property type="project" value="UniProtKB-SubCell"/>
</dbReference>
<gene>
    <name evidence="15" type="primary">ftsY</name>
    <name evidence="15" type="ORF">E6K78_00660</name>
</gene>
<evidence type="ECO:0000259" key="12">
    <source>
        <dbReference type="SMART" id="SM00382"/>
    </source>
</evidence>
<comment type="catalytic activity">
    <reaction evidence="10">
        <text>GTP + H2O = GDP + phosphate + H(+)</text>
        <dbReference type="Rhea" id="RHEA:19669"/>
        <dbReference type="ChEBI" id="CHEBI:15377"/>
        <dbReference type="ChEBI" id="CHEBI:15378"/>
        <dbReference type="ChEBI" id="CHEBI:37565"/>
        <dbReference type="ChEBI" id="CHEBI:43474"/>
        <dbReference type="ChEBI" id="CHEBI:58189"/>
        <dbReference type="EC" id="3.6.5.4"/>
    </reaction>
</comment>
<evidence type="ECO:0000256" key="5">
    <source>
        <dbReference type="ARBA" id="ARBA00022741"/>
    </source>
</evidence>
<comment type="subcellular location">
    <subcellularLocation>
        <location evidence="1">Cell membrane</location>
        <topology evidence="1">Peripheral membrane protein</topology>
        <orientation evidence="1">Cytoplasmic side</orientation>
    </subcellularLocation>
</comment>
<reference evidence="15 16" key="1">
    <citation type="journal article" date="2019" name="Nat. Microbiol.">
        <title>Mediterranean grassland soil C-N compound turnover is dependent on rainfall and depth, and is mediated by genomically divergent microorganisms.</title>
        <authorList>
            <person name="Diamond S."/>
            <person name="Andeer P.F."/>
            <person name="Li Z."/>
            <person name="Crits-Christoph A."/>
            <person name="Burstein D."/>
            <person name="Anantharaman K."/>
            <person name="Lane K.R."/>
            <person name="Thomas B.C."/>
            <person name="Pan C."/>
            <person name="Northen T.R."/>
            <person name="Banfield J.F."/>
        </authorList>
    </citation>
    <scope>NUCLEOTIDE SEQUENCE [LARGE SCALE GENOMIC DNA]</scope>
    <source>
        <strain evidence="15">WS_8</strain>
    </source>
</reference>
<dbReference type="Proteomes" id="UP000316609">
    <property type="component" value="Unassembled WGS sequence"/>
</dbReference>
<dbReference type="SUPFAM" id="SSF47364">
    <property type="entry name" value="Domain of the SRP/SRP receptor G-proteins"/>
    <property type="match status" value="1"/>
</dbReference>
<feature type="domain" description="AAA+ ATPase" evidence="12">
    <location>
        <begin position="133"/>
        <end position="285"/>
    </location>
</feature>
<dbReference type="PANTHER" id="PTHR43134">
    <property type="entry name" value="SIGNAL RECOGNITION PARTICLE RECEPTOR SUBUNIT ALPHA"/>
    <property type="match status" value="1"/>
</dbReference>
<dbReference type="InterPro" id="IPR000897">
    <property type="entry name" value="SRP54_GTPase_dom"/>
</dbReference>
<keyword evidence="4" id="KW-0963">Cytoplasm</keyword>
<feature type="region of interest" description="Disordered" evidence="11">
    <location>
        <begin position="1"/>
        <end position="20"/>
    </location>
</feature>
<evidence type="ECO:0000256" key="8">
    <source>
        <dbReference type="ARBA" id="ARBA00023136"/>
    </source>
</evidence>
<organism evidence="15 16">
    <name type="scientific">Eiseniibacteriota bacterium</name>
    <dbReference type="NCBI Taxonomy" id="2212470"/>
    <lineage>
        <taxon>Bacteria</taxon>
        <taxon>Candidatus Eiseniibacteriota</taxon>
    </lineage>
</organism>
<keyword evidence="6" id="KW-0378">Hydrolase</keyword>
<keyword evidence="7" id="KW-0342">GTP-binding</keyword>
<dbReference type="InterPro" id="IPR004390">
    <property type="entry name" value="SR_rcpt_FtsY"/>
</dbReference>
<dbReference type="GO" id="GO:0003924">
    <property type="term" value="F:GTPase activity"/>
    <property type="evidence" value="ECO:0007669"/>
    <property type="project" value="TreeGrafter"/>
</dbReference>
<name>A0A538TXY1_UNCEI</name>
<sequence length="334" mass="35232">MARPRTPRSSRKSGRASSGLRGLRFERVSASGADRSSLFGRLRDGLQRTRRQLGERLANVLGRRGDLDASALERLEEALLEADVGPTTAGRLVARARGRMDQDPALDLEAALEAAATELLASHRADLSPRGAKPWVAVVLGVNGCGKTTLVGKLAADCARHGLSTMLVAADTFRAAAAEQLMVWAERAGATVVRAREGGDPAAVVHDGLEASRARGLDVVWIDTAGRLHTKRNLMSELEKIVRVCGRSVPGAPHHTLLVLDATVGQNSLAQARTFAELVPITSIAINKLDGTARGGAVLAIADELGLPISVVGLGEGIDDWAAFDPEAFARGLF</sequence>
<evidence type="ECO:0000256" key="1">
    <source>
        <dbReference type="ARBA" id="ARBA00004413"/>
    </source>
</evidence>
<feature type="domain" description="SRP54-type proteins GTP-binding" evidence="13">
    <location>
        <begin position="134"/>
        <end position="334"/>
    </location>
</feature>
<dbReference type="GO" id="GO:0006614">
    <property type="term" value="P:SRP-dependent cotranslational protein targeting to membrane"/>
    <property type="evidence" value="ECO:0007669"/>
    <property type="project" value="InterPro"/>
</dbReference>
<dbReference type="EMBL" id="VBOY01000007">
    <property type="protein sequence ID" value="TMQ68494.1"/>
    <property type="molecule type" value="Genomic_DNA"/>
</dbReference>
<evidence type="ECO:0000256" key="9">
    <source>
        <dbReference type="ARBA" id="ARBA00023170"/>
    </source>
</evidence>
<evidence type="ECO:0000256" key="6">
    <source>
        <dbReference type="ARBA" id="ARBA00022801"/>
    </source>
</evidence>
<evidence type="ECO:0000313" key="15">
    <source>
        <dbReference type="EMBL" id="TMQ68494.1"/>
    </source>
</evidence>
<evidence type="ECO:0000256" key="10">
    <source>
        <dbReference type="ARBA" id="ARBA00048027"/>
    </source>
</evidence>
<dbReference type="Pfam" id="PF02881">
    <property type="entry name" value="SRP54_N"/>
    <property type="match status" value="1"/>
</dbReference>
<dbReference type="SUPFAM" id="SSF52540">
    <property type="entry name" value="P-loop containing nucleoside triphosphate hydrolases"/>
    <property type="match status" value="1"/>
</dbReference>
<dbReference type="Pfam" id="PF00448">
    <property type="entry name" value="SRP54"/>
    <property type="match status" value="1"/>
</dbReference>
<comment type="caution">
    <text evidence="15">The sequence shown here is derived from an EMBL/GenBank/DDBJ whole genome shotgun (WGS) entry which is preliminary data.</text>
</comment>
<dbReference type="PANTHER" id="PTHR43134:SF1">
    <property type="entry name" value="SIGNAL RECOGNITION PARTICLE RECEPTOR SUBUNIT ALPHA"/>
    <property type="match status" value="1"/>
</dbReference>
<evidence type="ECO:0000259" key="13">
    <source>
        <dbReference type="SMART" id="SM00962"/>
    </source>
</evidence>
<dbReference type="SMART" id="SM00382">
    <property type="entry name" value="AAA"/>
    <property type="match status" value="1"/>
</dbReference>
<dbReference type="InterPro" id="IPR042101">
    <property type="entry name" value="SRP54_N_sf"/>
</dbReference>
<dbReference type="Gene3D" id="3.40.50.300">
    <property type="entry name" value="P-loop containing nucleotide triphosphate hydrolases"/>
    <property type="match status" value="1"/>
</dbReference>
<evidence type="ECO:0000256" key="4">
    <source>
        <dbReference type="ARBA" id="ARBA00022490"/>
    </source>
</evidence>
<dbReference type="FunFam" id="3.40.50.300:FF:000053">
    <property type="entry name" value="Signal recognition particle receptor FtsY"/>
    <property type="match status" value="1"/>
</dbReference>
<dbReference type="AlphaFoldDB" id="A0A538TXY1"/>
<comment type="similarity">
    <text evidence="2">Belongs to the GTP-binding SRP family.</text>
</comment>
<evidence type="ECO:0000256" key="11">
    <source>
        <dbReference type="SAM" id="MobiDB-lite"/>
    </source>
</evidence>
<feature type="domain" description="Signal recognition particle SRP54 helical bundle" evidence="14">
    <location>
        <begin position="42"/>
        <end position="120"/>
    </location>
</feature>
<dbReference type="NCBIfam" id="TIGR00064">
    <property type="entry name" value="ftsY"/>
    <property type="match status" value="1"/>
</dbReference>
<dbReference type="InterPro" id="IPR027417">
    <property type="entry name" value="P-loop_NTPase"/>
</dbReference>
<proteinExistence type="inferred from homology"/>
<evidence type="ECO:0000259" key="14">
    <source>
        <dbReference type="SMART" id="SM00963"/>
    </source>
</evidence>
<accession>A0A538TXY1</accession>
<evidence type="ECO:0000256" key="7">
    <source>
        <dbReference type="ARBA" id="ARBA00023134"/>
    </source>
</evidence>